<dbReference type="EMBL" id="JAACJP010000036">
    <property type="protein sequence ID" value="KAF5374473.1"/>
    <property type="molecule type" value="Genomic_DNA"/>
</dbReference>
<dbReference type="Proteomes" id="UP000565441">
    <property type="component" value="Unassembled WGS sequence"/>
</dbReference>
<gene>
    <name evidence="2" type="ORF">D9615_009024</name>
</gene>
<dbReference type="GO" id="GO:0000329">
    <property type="term" value="C:fungal-type vacuole membrane"/>
    <property type="evidence" value="ECO:0007669"/>
    <property type="project" value="TreeGrafter"/>
</dbReference>
<dbReference type="OrthoDB" id="10261055at2759"/>
<reference evidence="2 3" key="1">
    <citation type="journal article" date="2020" name="ISME J.">
        <title>Uncovering the hidden diversity of litter-decomposition mechanisms in mushroom-forming fungi.</title>
        <authorList>
            <person name="Floudas D."/>
            <person name="Bentzer J."/>
            <person name="Ahren D."/>
            <person name="Johansson T."/>
            <person name="Persson P."/>
            <person name="Tunlid A."/>
        </authorList>
    </citation>
    <scope>NUCLEOTIDE SEQUENCE [LARGE SCALE GENOMIC DNA]</scope>
    <source>
        <strain evidence="2 3">CBS 661.87</strain>
    </source>
</reference>
<dbReference type="GO" id="GO:0004559">
    <property type="term" value="F:alpha-mannosidase activity"/>
    <property type="evidence" value="ECO:0007669"/>
    <property type="project" value="InterPro"/>
</dbReference>
<proteinExistence type="predicted"/>
<keyword evidence="3" id="KW-1185">Reference proteome</keyword>
<dbReference type="PANTHER" id="PTHR46017">
    <property type="entry name" value="ALPHA-MANNOSIDASE 2C1"/>
    <property type="match status" value="1"/>
</dbReference>
<evidence type="ECO:0000313" key="2">
    <source>
        <dbReference type="EMBL" id="KAF5374473.1"/>
    </source>
</evidence>
<sequence>MGHAARKYTPAEPSSCGCEHIMNNFNEATLPEFGMRGKSQKLCLVKAGEARVQGIYNEGPKDAQVWGIVSVKSDWCYTLWPYRVTQQKVARSWSTQIDLMERYPEHRFSCSSAQQYKWLEQLYPPPFGRVKEKVLEGKFHPVGGSWVENDSNVPSGEALVRQFVFDLESRFGKRCDTAWLRDSFGLTGALPQLIRGSEAVVVIAFPAHPFISFAELVLSTRNNFYGFKDTHYVERV</sequence>
<comment type="caution">
    <text evidence="2">The sequence shown here is derived from an EMBL/GenBank/DDBJ whole genome shotgun (WGS) entry which is preliminary data.</text>
</comment>
<dbReference type="Pfam" id="PF01074">
    <property type="entry name" value="Glyco_hydro_38N"/>
    <property type="match status" value="1"/>
</dbReference>
<protein>
    <recommendedName>
        <fullName evidence="1">Glycoside hydrolase family 38 N-terminal domain-containing protein</fullName>
    </recommendedName>
</protein>
<dbReference type="InterPro" id="IPR000602">
    <property type="entry name" value="Glyco_hydro_38_N"/>
</dbReference>
<organism evidence="2 3">
    <name type="scientific">Tricholomella constricta</name>
    <dbReference type="NCBI Taxonomy" id="117010"/>
    <lineage>
        <taxon>Eukaryota</taxon>
        <taxon>Fungi</taxon>
        <taxon>Dikarya</taxon>
        <taxon>Basidiomycota</taxon>
        <taxon>Agaricomycotina</taxon>
        <taxon>Agaricomycetes</taxon>
        <taxon>Agaricomycetidae</taxon>
        <taxon>Agaricales</taxon>
        <taxon>Tricholomatineae</taxon>
        <taxon>Lyophyllaceae</taxon>
        <taxon>Tricholomella</taxon>
    </lineage>
</organism>
<dbReference type="AlphaFoldDB" id="A0A8H5H0J0"/>
<dbReference type="Gene3D" id="3.20.110.10">
    <property type="entry name" value="Glycoside hydrolase 38, N terminal domain"/>
    <property type="match status" value="1"/>
</dbReference>
<dbReference type="InterPro" id="IPR027291">
    <property type="entry name" value="Glyco_hydro_38_N_sf"/>
</dbReference>
<dbReference type="GO" id="GO:0006013">
    <property type="term" value="P:mannose metabolic process"/>
    <property type="evidence" value="ECO:0007669"/>
    <property type="project" value="InterPro"/>
</dbReference>
<dbReference type="SUPFAM" id="SSF88713">
    <property type="entry name" value="Glycoside hydrolase/deacetylase"/>
    <property type="match status" value="1"/>
</dbReference>
<dbReference type="PANTHER" id="PTHR46017:SF1">
    <property type="entry name" value="ALPHA-MANNOSIDASE 2C1"/>
    <property type="match status" value="1"/>
</dbReference>
<dbReference type="GO" id="GO:0009313">
    <property type="term" value="P:oligosaccharide catabolic process"/>
    <property type="evidence" value="ECO:0007669"/>
    <property type="project" value="TreeGrafter"/>
</dbReference>
<evidence type="ECO:0000259" key="1">
    <source>
        <dbReference type="Pfam" id="PF01074"/>
    </source>
</evidence>
<dbReference type="InterPro" id="IPR011330">
    <property type="entry name" value="Glyco_hydro/deAcase_b/a-brl"/>
</dbReference>
<name>A0A8H5H0J0_9AGAR</name>
<feature type="domain" description="Glycoside hydrolase family 38 N-terminal" evidence="1">
    <location>
        <begin position="79"/>
        <end position="197"/>
    </location>
</feature>
<accession>A0A8H5H0J0</accession>
<evidence type="ECO:0000313" key="3">
    <source>
        <dbReference type="Proteomes" id="UP000565441"/>
    </source>
</evidence>